<proteinExistence type="predicted"/>
<evidence type="ECO:0000256" key="1">
    <source>
        <dbReference type="SAM" id="MobiDB-lite"/>
    </source>
</evidence>
<reference evidence="2 3" key="1">
    <citation type="journal article" date="2017" name="Nature">
        <title>The Apostasia genome and the evolution of orchids.</title>
        <authorList>
            <person name="Zhang G.Q."/>
            <person name="Liu K.W."/>
            <person name="Li Z."/>
            <person name="Lohaus R."/>
            <person name="Hsiao Y.Y."/>
            <person name="Niu S.C."/>
            <person name="Wang J.Y."/>
            <person name="Lin Y.C."/>
            <person name="Xu Q."/>
            <person name="Chen L.J."/>
            <person name="Yoshida K."/>
            <person name="Fujiwara S."/>
            <person name="Wang Z.W."/>
            <person name="Zhang Y.Q."/>
            <person name="Mitsuda N."/>
            <person name="Wang M."/>
            <person name="Liu G.H."/>
            <person name="Pecoraro L."/>
            <person name="Huang H.X."/>
            <person name="Xiao X.J."/>
            <person name="Lin M."/>
            <person name="Wu X.Y."/>
            <person name="Wu W.L."/>
            <person name="Chen Y.Y."/>
            <person name="Chang S.B."/>
            <person name="Sakamoto S."/>
            <person name="Ohme-Takagi M."/>
            <person name="Yagi M."/>
            <person name="Zeng S.J."/>
            <person name="Shen C.Y."/>
            <person name="Yeh C.M."/>
            <person name="Luo Y.B."/>
            <person name="Tsai W.C."/>
            <person name="Van de Peer Y."/>
            <person name="Liu Z.J."/>
        </authorList>
    </citation>
    <scope>NUCLEOTIDE SEQUENCE [LARGE SCALE GENOMIC DNA]</scope>
    <source>
        <strain evidence="3">cv. Shenzhen</strain>
        <tissue evidence="2">Stem</tissue>
    </source>
</reference>
<gene>
    <name evidence="2" type="ORF">AXF42_Ash006707</name>
</gene>
<evidence type="ECO:0000313" key="2">
    <source>
        <dbReference type="EMBL" id="PKA55505.1"/>
    </source>
</evidence>
<name>A0A2I0AJ04_9ASPA</name>
<protein>
    <submittedName>
        <fullName evidence="2">Uncharacterized protein</fullName>
    </submittedName>
</protein>
<accession>A0A2I0AJ04</accession>
<organism evidence="2 3">
    <name type="scientific">Apostasia shenzhenica</name>
    <dbReference type="NCBI Taxonomy" id="1088818"/>
    <lineage>
        <taxon>Eukaryota</taxon>
        <taxon>Viridiplantae</taxon>
        <taxon>Streptophyta</taxon>
        <taxon>Embryophyta</taxon>
        <taxon>Tracheophyta</taxon>
        <taxon>Spermatophyta</taxon>
        <taxon>Magnoliopsida</taxon>
        <taxon>Liliopsida</taxon>
        <taxon>Asparagales</taxon>
        <taxon>Orchidaceae</taxon>
        <taxon>Apostasioideae</taxon>
        <taxon>Apostasia</taxon>
    </lineage>
</organism>
<feature type="compositionally biased region" description="Basic and acidic residues" evidence="1">
    <location>
        <begin position="57"/>
        <end position="72"/>
    </location>
</feature>
<feature type="region of interest" description="Disordered" evidence="1">
    <location>
        <begin position="1"/>
        <end position="72"/>
    </location>
</feature>
<dbReference type="AlphaFoldDB" id="A0A2I0AJ04"/>
<feature type="compositionally biased region" description="Polar residues" evidence="1">
    <location>
        <begin position="32"/>
        <end position="43"/>
    </location>
</feature>
<dbReference type="EMBL" id="KZ451979">
    <property type="protein sequence ID" value="PKA55505.1"/>
    <property type="molecule type" value="Genomic_DNA"/>
</dbReference>
<dbReference type="Proteomes" id="UP000236161">
    <property type="component" value="Unassembled WGS sequence"/>
</dbReference>
<evidence type="ECO:0000313" key="3">
    <source>
        <dbReference type="Proteomes" id="UP000236161"/>
    </source>
</evidence>
<keyword evidence="3" id="KW-1185">Reference proteome</keyword>
<sequence length="72" mass="8208">MGEWQPKKRKMEEGIDARNLIRLGRPEVDPRSTFSSDPQQKLWSSWGIFSGRPGGDLNKEVDLRSTRDIHGG</sequence>